<comment type="caution">
    <text evidence="4">The sequence shown here is derived from an EMBL/GenBank/DDBJ whole genome shotgun (WGS) entry which is preliminary data.</text>
</comment>
<dbReference type="PANTHER" id="PTHR23017">
    <property type="entry name" value="SERPENTINE RECEPTOR, CLASS X"/>
    <property type="match status" value="1"/>
</dbReference>
<name>A0A6A5GAV0_CAERE</name>
<keyword evidence="2" id="KW-0812">Transmembrane</keyword>
<protein>
    <recommendedName>
        <fullName evidence="3">7TM GPCR serpentine receptor class x (Srx) domain-containing protein</fullName>
    </recommendedName>
</protein>
<proteinExistence type="predicted"/>
<feature type="region of interest" description="Disordered" evidence="1">
    <location>
        <begin position="103"/>
        <end position="129"/>
    </location>
</feature>
<organism evidence="4 5">
    <name type="scientific">Caenorhabditis remanei</name>
    <name type="common">Caenorhabditis vulgaris</name>
    <dbReference type="NCBI Taxonomy" id="31234"/>
    <lineage>
        <taxon>Eukaryota</taxon>
        <taxon>Metazoa</taxon>
        <taxon>Ecdysozoa</taxon>
        <taxon>Nematoda</taxon>
        <taxon>Chromadorea</taxon>
        <taxon>Rhabditida</taxon>
        <taxon>Rhabditina</taxon>
        <taxon>Rhabditomorpha</taxon>
        <taxon>Rhabditoidea</taxon>
        <taxon>Rhabditidae</taxon>
        <taxon>Peloderinae</taxon>
        <taxon>Caenorhabditis</taxon>
    </lineage>
</organism>
<dbReference type="AlphaFoldDB" id="A0A6A5GAV0"/>
<dbReference type="SUPFAM" id="SSF81321">
    <property type="entry name" value="Family A G protein-coupled receptor-like"/>
    <property type="match status" value="1"/>
</dbReference>
<feature type="domain" description="7TM GPCR serpentine receptor class x (Srx)" evidence="3">
    <location>
        <begin position="13"/>
        <end position="87"/>
    </location>
</feature>
<dbReference type="Pfam" id="PF10328">
    <property type="entry name" value="7TM_GPCR_Srx"/>
    <property type="match status" value="1"/>
</dbReference>
<feature type="transmembrane region" description="Helical" evidence="2">
    <location>
        <begin position="61"/>
        <end position="86"/>
    </location>
</feature>
<dbReference type="KEGG" id="crq:GCK72_018357"/>
<evidence type="ECO:0000259" key="3">
    <source>
        <dbReference type="Pfam" id="PF10328"/>
    </source>
</evidence>
<keyword evidence="2" id="KW-0472">Membrane</keyword>
<reference evidence="4 5" key="1">
    <citation type="submission" date="2019-12" db="EMBL/GenBank/DDBJ databases">
        <title>Chromosome-level assembly of the Caenorhabditis remanei genome.</title>
        <authorList>
            <person name="Teterina A.A."/>
            <person name="Willis J.H."/>
            <person name="Phillips P.C."/>
        </authorList>
    </citation>
    <scope>NUCLEOTIDE SEQUENCE [LARGE SCALE GENOMIC DNA]</scope>
    <source>
        <strain evidence="4 5">PX506</strain>
        <tissue evidence="4">Whole organism</tissue>
    </source>
</reference>
<feature type="compositionally biased region" description="Polar residues" evidence="1">
    <location>
        <begin position="109"/>
        <end position="129"/>
    </location>
</feature>
<evidence type="ECO:0000256" key="2">
    <source>
        <dbReference type="SAM" id="Phobius"/>
    </source>
</evidence>
<dbReference type="Proteomes" id="UP000483820">
    <property type="component" value="Chromosome V"/>
</dbReference>
<dbReference type="RefSeq" id="XP_053581419.1">
    <property type="nucleotide sequence ID" value="XM_053732506.1"/>
</dbReference>
<dbReference type="CTD" id="78776667"/>
<gene>
    <name evidence="4" type="ORF">GCK72_018357</name>
</gene>
<evidence type="ECO:0000256" key="1">
    <source>
        <dbReference type="SAM" id="MobiDB-lite"/>
    </source>
</evidence>
<evidence type="ECO:0000313" key="5">
    <source>
        <dbReference type="Proteomes" id="UP000483820"/>
    </source>
</evidence>
<dbReference type="EMBL" id="WUAV01000005">
    <property type="protein sequence ID" value="KAF1751803.1"/>
    <property type="molecule type" value="Genomic_DNA"/>
</dbReference>
<keyword evidence="2" id="KW-1133">Transmembrane helix</keyword>
<sequence>MSLTSFTNTSQIQSSTTVSDKKAAAQRAREMSFLKQTCVQGGIFTCELITYFILSPMIENAWILFFCTSFAWVSVHSLDGFVTLMFNQDMKKFVKNVSVRRGKYEDTSRTGNTTDRVSKTSNVLKPESN</sequence>
<dbReference type="InterPro" id="IPR019430">
    <property type="entry name" value="7TM_GPCR_serpentine_rcpt_Srx"/>
</dbReference>
<evidence type="ECO:0000313" key="4">
    <source>
        <dbReference type="EMBL" id="KAF1751803.1"/>
    </source>
</evidence>
<dbReference type="PANTHER" id="PTHR23017:SF47">
    <property type="entry name" value="G-PROTEIN COUPLED RECEPTORS FAMILY 1 PROFILE DOMAIN-CONTAINING PROTEIN"/>
    <property type="match status" value="1"/>
</dbReference>
<dbReference type="GeneID" id="78776667"/>
<accession>A0A6A5GAV0</accession>